<evidence type="ECO:0000313" key="9">
    <source>
        <dbReference type="Proteomes" id="UP001501624"/>
    </source>
</evidence>
<organism evidence="8 9">
    <name type="scientific">Amycolatopsis tucumanensis</name>
    <dbReference type="NCBI Taxonomy" id="401106"/>
    <lineage>
        <taxon>Bacteria</taxon>
        <taxon>Bacillati</taxon>
        <taxon>Actinomycetota</taxon>
        <taxon>Actinomycetes</taxon>
        <taxon>Pseudonocardiales</taxon>
        <taxon>Pseudonocardiaceae</taxon>
        <taxon>Amycolatopsis</taxon>
    </lineage>
</organism>
<dbReference type="Proteomes" id="UP001501624">
    <property type="component" value="Unassembled WGS sequence"/>
</dbReference>
<keyword evidence="4" id="KW-0249">Electron transport</keyword>
<evidence type="ECO:0000313" key="8">
    <source>
        <dbReference type="EMBL" id="GAA3794631.1"/>
    </source>
</evidence>
<dbReference type="EMBL" id="BAABCM010000001">
    <property type="protein sequence ID" value="GAA3794631.1"/>
    <property type="molecule type" value="Genomic_DNA"/>
</dbReference>
<dbReference type="InterPro" id="IPR051269">
    <property type="entry name" value="Fe-S_cluster_ET"/>
</dbReference>
<keyword evidence="5" id="KW-0408">Iron</keyword>
<evidence type="ECO:0000256" key="5">
    <source>
        <dbReference type="ARBA" id="ARBA00023004"/>
    </source>
</evidence>
<accession>A0ABP7HQB0</accession>
<keyword evidence="2" id="KW-0813">Transport</keyword>
<comment type="cofactor">
    <cofactor evidence="1">
        <name>[3Fe-4S] cluster</name>
        <dbReference type="ChEBI" id="CHEBI:21137"/>
    </cofactor>
</comment>
<name>A0ABP7HQB0_9PSEU</name>
<evidence type="ECO:0000256" key="1">
    <source>
        <dbReference type="ARBA" id="ARBA00001927"/>
    </source>
</evidence>
<dbReference type="PANTHER" id="PTHR36923">
    <property type="entry name" value="FERREDOXIN"/>
    <property type="match status" value="1"/>
</dbReference>
<dbReference type="Gene3D" id="3.30.70.20">
    <property type="match status" value="1"/>
</dbReference>
<evidence type="ECO:0000256" key="3">
    <source>
        <dbReference type="ARBA" id="ARBA00022723"/>
    </source>
</evidence>
<dbReference type="RefSeq" id="WP_020421665.1">
    <property type="nucleotide sequence ID" value="NZ_BAABCM010000001.1"/>
</dbReference>
<dbReference type="SUPFAM" id="SSF54862">
    <property type="entry name" value="4Fe-4S ferredoxins"/>
    <property type="match status" value="1"/>
</dbReference>
<sequence>MRIEADRAKCDGLGMCEAMAPDFFEVGADGTVAVLDEHPGEEHRQDVAAAVDACPVLALKLRG</sequence>
<reference evidence="9" key="1">
    <citation type="journal article" date="2019" name="Int. J. Syst. Evol. Microbiol.">
        <title>The Global Catalogue of Microorganisms (GCM) 10K type strain sequencing project: providing services to taxonomists for standard genome sequencing and annotation.</title>
        <authorList>
            <consortium name="The Broad Institute Genomics Platform"/>
            <consortium name="The Broad Institute Genome Sequencing Center for Infectious Disease"/>
            <person name="Wu L."/>
            <person name="Ma J."/>
        </authorList>
    </citation>
    <scope>NUCLEOTIDE SEQUENCE [LARGE SCALE GENOMIC DNA]</scope>
    <source>
        <strain evidence="9">JCM 17017</strain>
    </source>
</reference>
<evidence type="ECO:0000256" key="7">
    <source>
        <dbReference type="ARBA" id="ARBA00023291"/>
    </source>
</evidence>
<dbReference type="PANTHER" id="PTHR36923:SF3">
    <property type="entry name" value="FERREDOXIN"/>
    <property type="match status" value="1"/>
</dbReference>
<evidence type="ECO:0000256" key="6">
    <source>
        <dbReference type="ARBA" id="ARBA00023014"/>
    </source>
</evidence>
<keyword evidence="7" id="KW-0003">3Fe-4S</keyword>
<protein>
    <submittedName>
        <fullName evidence="8">Ferredoxin</fullName>
    </submittedName>
</protein>
<comment type="caution">
    <text evidence="8">The sequence shown here is derived from an EMBL/GenBank/DDBJ whole genome shotgun (WGS) entry which is preliminary data.</text>
</comment>
<proteinExistence type="predicted"/>
<keyword evidence="6" id="KW-0411">Iron-sulfur</keyword>
<keyword evidence="3" id="KW-0479">Metal-binding</keyword>
<keyword evidence="9" id="KW-1185">Reference proteome</keyword>
<evidence type="ECO:0000256" key="4">
    <source>
        <dbReference type="ARBA" id="ARBA00022982"/>
    </source>
</evidence>
<evidence type="ECO:0000256" key="2">
    <source>
        <dbReference type="ARBA" id="ARBA00022448"/>
    </source>
</evidence>
<dbReference type="Pfam" id="PF13370">
    <property type="entry name" value="Fer4_13"/>
    <property type="match status" value="1"/>
</dbReference>
<gene>
    <name evidence="8" type="ORF">GCM10022380_09460</name>
</gene>